<reference evidence="3" key="1">
    <citation type="submission" date="2022-07" db="EMBL/GenBank/DDBJ databases">
        <title>Chromosome-level genome of Muraenolepis orangiensis.</title>
        <authorList>
            <person name="Kim J."/>
        </authorList>
    </citation>
    <scope>NUCLEOTIDE SEQUENCE</scope>
    <source>
        <strain evidence="3">KU_S4_2022</strain>
        <tissue evidence="3">Muscle</tissue>
    </source>
</reference>
<dbReference type="Pfam" id="PF00481">
    <property type="entry name" value="PP2C"/>
    <property type="match status" value="2"/>
</dbReference>
<evidence type="ECO:0000313" key="3">
    <source>
        <dbReference type="EMBL" id="KAJ3602210.1"/>
    </source>
</evidence>
<dbReference type="PANTHER" id="PTHR13832">
    <property type="entry name" value="PROTEIN PHOSPHATASE 2C"/>
    <property type="match status" value="1"/>
</dbReference>
<dbReference type="InterPro" id="IPR001932">
    <property type="entry name" value="PPM-type_phosphatase-like_dom"/>
</dbReference>
<dbReference type="PROSITE" id="PS51746">
    <property type="entry name" value="PPM_2"/>
    <property type="match status" value="1"/>
</dbReference>
<dbReference type="SMART" id="SM00332">
    <property type="entry name" value="PP2Cc"/>
    <property type="match status" value="1"/>
</dbReference>
<keyword evidence="4" id="KW-1185">Reference proteome</keyword>
<accession>A0A9Q0EB64</accession>
<sequence>MISKVKNAMSTLVGGMIPHHHHQHQQHHPGDGHHCGSEGILPPRFPYGRPDFLELTPELLQCSTEHATRPVLTGKRDSRLPWRTGYAEVINAGKSMLNEDQASCEKLYVKKPTGKHRNSTLHQDPGDTTGIPLLFWGVYDGHAGSGAAIAASKLLHRLIRDRLGEVAHLLENPASPLPICLAKNGSPYQTTESGAAEEPDAVSDPTIRYHMEKVVSVESLVMGVLENAFKQMDELIEREKLSYTISGGCCALAAVHMMGKLYVANAGDSRAIIIQNDEVIPMSNEFTPESERQRLQYLGFLRPELLGNEFTHMEFPRRIQHSELGKKMLYRDHTMTGWAYRTIVEDDLKFPLIYGEGKKARVMATIGVTRGLGDHDLKVYNSNIHIKPFLSCCPEVKVYDLSESKHGPDDVLVMGTDGLWDVTTDLEVADAVSTFLSGCDPSDPMRYTLAAQDLLMRSRGVLKERGWRLPSDRLGSGDDITVFVIPLVGHEGETTTGVEQYSCTLQTIGPGSASSVSPGPVMAPDPQLAL</sequence>
<proteinExistence type="predicted"/>
<name>A0A9Q0EB64_9TELE</name>
<dbReference type="Gene3D" id="3.60.40.10">
    <property type="entry name" value="PPM-type phosphatase domain"/>
    <property type="match status" value="1"/>
</dbReference>
<gene>
    <name evidence="3" type="ORF">NHX12_029969</name>
</gene>
<feature type="non-terminal residue" evidence="3">
    <location>
        <position position="530"/>
    </location>
</feature>
<dbReference type="GO" id="GO:0004741">
    <property type="term" value="F:[pyruvate dehydrogenase (acetyl-transferring)]-phosphatase activity"/>
    <property type="evidence" value="ECO:0007669"/>
    <property type="project" value="TreeGrafter"/>
</dbReference>
<evidence type="ECO:0000313" key="4">
    <source>
        <dbReference type="Proteomes" id="UP001148018"/>
    </source>
</evidence>
<dbReference type="CDD" id="cd00143">
    <property type="entry name" value="PP2Cc"/>
    <property type="match status" value="1"/>
</dbReference>
<evidence type="ECO:0000256" key="1">
    <source>
        <dbReference type="SAM" id="MobiDB-lite"/>
    </source>
</evidence>
<evidence type="ECO:0000259" key="2">
    <source>
        <dbReference type="PROSITE" id="PS51746"/>
    </source>
</evidence>
<dbReference type="SUPFAM" id="SSF81606">
    <property type="entry name" value="PP2C-like"/>
    <property type="match status" value="1"/>
</dbReference>
<dbReference type="Proteomes" id="UP001148018">
    <property type="component" value="Unassembled WGS sequence"/>
</dbReference>
<dbReference type="InterPro" id="IPR015655">
    <property type="entry name" value="PP2C"/>
</dbReference>
<dbReference type="GO" id="GO:0005739">
    <property type="term" value="C:mitochondrion"/>
    <property type="evidence" value="ECO:0007669"/>
    <property type="project" value="TreeGrafter"/>
</dbReference>
<dbReference type="InterPro" id="IPR036457">
    <property type="entry name" value="PPM-type-like_dom_sf"/>
</dbReference>
<feature type="region of interest" description="Disordered" evidence="1">
    <location>
        <begin position="511"/>
        <end position="530"/>
    </location>
</feature>
<feature type="domain" description="PPM-type phosphatase" evidence="2">
    <location>
        <begin position="83"/>
        <end position="487"/>
    </location>
</feature>
<feature type="compositionally biased region" description="Low complexity" evidence="1">
    <location>
        <begin position="511"/>
        <end position="524"/>
    </location>
</feature>
<organism evidence="3 4">
    <name type="scientific">Muraenolepis orangiensis</name>
    <name type="common">Patagonian moray cod</name>
    <dbReference type="NCBI Taxonomy" id="630683"/>
    <lineage>
        <taxon>Eukaryota</taxon>
        <taxon>Metazoa</taxon>
        <taxon>Chordata</taxon>
        <taxon>Craniata</taxon>
        <taxon>Vertebrata</taxon>
        <taxon>Euteleostomi</taxon>
        <taxon>Actinopterygii</taxon>
        <taxon>Neopterygii</taxon>
        <taxon>Teleostei</taxon>
        <taxon>Neoteleostei</taxon>
        <taxon>Acanthomorphata</taxon>
        <taxon>Zeiogadaria</taxon>
        <taxon>Gadariae</taxon>
        <taxon>Gadiformes</taxon>
        <taxon>Muraenolepidoidei</taxon>
        <taxon>Muraenolepididae</taxon>
        <taxon>Muraenolepis</taxon>
    </lineage>
</organism>
<dbReference type="EMBL" id="JANIIK010000046">
    <property type="protein sequence ID" value="KAJ3602210.1"/>
    <property type="molecule type" value="Genomic_DNA"/>
</dbReference>
<protein>
    <recommendedName>
        <fullName evidence="2">PPM-type phosphatase domain-containing protein</fullName>
    </recommendedName>
</protein>
<comment type="caution">
    <text evidence="3">The sequence shown here is derived from an EMBL/GenBank/DDBJ whole genome shotgun (WGS) entry which is preliminary data.</text>
</comment>
<feature type="region of interest" description="Disordered" evidence="1">
    <location>
        <begin position="20"/>
        <end position="40"/>
    </location>
</feature>
<dbReference type="PANTHER" id="PTHR13832:SF849">
    <property type="entry name" value="PROTEIN PHOSPHATASE 1H"/>
    <property type="match status" value="1"/>
</dbReference>
<dbReference type="OrthoDB" id="10264738at2759"/>
<dbReference type="AlphaFoldDB" id="A0A9Q0EB64"/>